<gene>
    <name evidence="1" type="ORF">rCG_29372</name>
</gene>
<protein>
    <submittedName>
        <fullName evidence="1">RCG29372</fullName>
    </submittedName>
</protein>
<reference evidence="2" key="1">
    <citation type="submission" date="2005-09" db="EMBL/GenBank/DDBJ databases">
        <authorList>
            <person name="Mural R.J."/>
            <person name="Li P.W."/>
            <person name="Adams M.D."/>
            <person name="Amanatides P.G."/>
            <person name="Baden-Tillson H."/>
            <person name="Barnstead M."/>
            <person name="Chin S.H."/>
            <person name="Dew I."/>
            <person name="Evans C.A."/>
            <person name="Ferriera S."/>
            <person name="Flanigan M."/>
            <person name="Fosler C."/>
            <person name="Glodek A."/>
            <person name="Gu Z."/>
            <person name="Holt R.A."/>
            <person name="Jennings D."/>
            <person name="Kraft C.L."/>
            <person name="Lu F."/>
            <person name="Nguyen T."/>
            <person name="Nusskern D.R."/>
            <person name="Pfannkoch C.M."/>
            <person name="Sitter C."/>
            <person name="Sutton G.G."/>
            <person name="Venter J.C."/>
            <person name="Wang Z."/>
            <person name="Woodage T."/>
            <person name="Zheng X.H."/>
            <person name="Zhong F."/>
        </authorList>
    </citation>
    <scope>NUCLEOTIDE SEQUENCE [LARGE SCALE GENOMIC DNA]</scope>
    <source>
        <strain>BN</strain>
        <strain evidence="2">Sprague-Dawley</strain>
    </source>
</reference>
<organism evidence="1 2">
    <name type="scientific">Rattus norvegicus</name>
    <name type="common">Rat</name>
    <dbReference type="NCBI Taxonomy" id="10116"/>
    <lineage>
        <taxon>Eukaryota</taxon>
        <taxon>Metazoa</taxon>
        <taxon>Chordata</taxon>
        <taxon>Craniata</taxon>
        <taxon>Vertebrata</taxon>
        <taxon>Euteleostomi</taxon>
        <taxon>Mammalia</taxon>
        <taxon>Eutheria</taxon>
        <taxon>Euarchontoglires</taxon>
        <taxon>Glires</taxon>
        <taxon>Rodentia</taxon>
        <taxon>Myomorpha</taxon>
        <taxon>Muroidea</taxon>
        <taxon>Muridae</taxon>
        <taxon>Murinae</taxon>
        <taxon>Rattus</taxon>
    </lineage>
</organism>
<evidence type="ECO:0000313" key="1">
    <source>
        <dbReference type="EMBL" id="EDL89272.1"/>
    </source>
</evidence>
<evidence type="ECO:0000313" key="2">
    <source>
        <dbReference type="Proteomes" id="UP000234681"/>
    </source>
</evidence>
<proteinExistence type="predicted"/>
<dbReference type="EMBL" id="CH474029">
    <property type="protein sequence ID" value="EDL89272.1"/>
    <property type="molecule type" value="Genomic_DNA"/>
</dbReference>
<accession>A6K8K2</accession>
<dbReference type="AlphaFoldDB" id="A6K8K2"/>
<name>A6K8K2_RAT</name>
<dbReference type="Proteomes" id="UP000234681">
    <property type="component" value="Chromosome 7"/>
</dbReference>
<sequence>MDDAHLEEDLEDKDTEFTWEVKANDRAYHKQFRKKGFLCWRQKKYKAGSFCLSLLSAGMAGKCYQGLPPFLNGTVMSLLTKSLNFASFPGS</sequence>